<accession>A0A4P9W583</accession>
<organism evidence="2 3">
    <name type="scientific">Blyttiomyces helicus</name>
    <dbReference type="NCBI Taxonomy" id="388810"/>
    <lineage>
        <taxon>Eukaryota</taxon>
        <taxon>Fungi</taxon>
        <taxon>Fungi incertae sedis</taxon>
        <taxon>Chytridiomycota</taxon>
        <taxon>Chytridiomycota incertae sedis</taxon>
        <taxon>Chytridiomycetes</taxon>
        <taxon>Chytridiomycetes incertae sedis</taxon>
        <taxon>Blyttiomyces</taxon>
    </lineage>
</organism>
<dbReference type="SMART" id="SM00829">
    <property type="entry name" value="PKS_ER"/>
    <property type="match status" value="1"/>
</dbReference>
<protein>
    <recommendedName>
        <fullName evidence="1">Enoyl reductase (ER) domain-containing protein</fullName>
    </recommendedName>
</protein>
<dbReference type="InterPro" id="IPR013154">
    <property type="entry name" value="ADH-like_N"/>
</dbReference>
<evidence type="ECO:0000313" key="3">
    <source>
        <dbReference type="Proteomes" id="UP000269721"/>
    </source>
</evidence>
<dbReference type="InterPro" id="IPR020843">
    <property type="entry name" value="ER"/>
</dbReference>
<evidence type="ECO:0000313" key="2">
    <source>
        <dbReference type="EMBL" id="RKO87549.1"/>
    </source>
</evidence>
<sequence>MRAIVLAEGAPYAPAPLSASHPLPPPSPDTTLVTIHAAALNHRDVWIRKGLYPKIVPGSVLGSDCAGTDESGRRVLINPSVNWASDPRAPENPDIYGMLGLLPLPGTLAEQVRVPSRLVHPVPSHLDFVHAAALPLAGLTAYRAVVTRGEVKPGDKVLITGIGGGVAIFALQFARALGATVIVTSSDDSKIARAVKLGAAAGINYKNLDWRKAIGAHGPFDVVIDGAGGEGVAVYIKSMRPGGNLVVYGSTAGSEVPLQIPIVFLKNINIKGSTMGNEAEFKSMLELVSKHEIVPIVSSIVDGLERAEGAFDMMKNGNQFGKLVIRVHEKHHL</sequence>
<dbReference type="OrthoDB" id="449487at2759"/>
<dbReference type="AlphaFoldDB" id="A0A4P9W583"/>
<feature type="domain" description="Enoyl reductase (ER)" evidence="1">
    <location>
        <begin position="9"/>
        <end position="325"/>
    </location>
</feature>
<keyword evidence="3" id="KW-1185">Reference proteome</keyword>
<dbReference type="PANTHER" id="PTHR45033:SF3">
    <property type="entry name" value="DEHYDROGENASE, PUTATIVE (AFU_ORTHOLOGUE AFUA_2G13270)-RELATED"/>
    <property type="match status" value="1"/>
</dbReference>
<dbReference type="Gene3D" id="3.90.180.10">
    <property type="entry name" value="Medium-chain alcohol dehydrogenases, catalytic domain"/>
    <property type="match status" value="1"/>
</dbReference>
<gene>
    <name evidence="2" type="ORF">BDK51DRAFT_16644</name>
</gene>
<dbReference type="Pfam" id="PF08240">
    <property type="entry name" value="ADH_N"/>
    <property type="match status" value="1"/>
</dbReference>
<evidence type="ECO:0000259" key="1">
    <source>
        <dbReference type="SMART" id="SM00829"/>
    </source>
</evidence>
<name>A0A4P9W583_9FUNG</name>
<dbReference type="InterPro" id="IPR011032">
    <property type="entry name" value="GroES-like_sf"/>
</dbReference>
<dbReference type="EMBL" id="KZ997337">
    <property type="protein sequence ID" value="RKO87549.1"/>
    <property type="molecule type" value="Genomic_DNA"/>
</dbReference>
<dbReference type="PANTHER" id="PTHR45033">
    <property type="match status" value="1"/>
</dbReference>
<dbReference type="GO" id="GO:0016491">
    <property type="term" value="F:oxidoreductase activity"/>
    <property type="evidence" value="ECO:0007669"/>
    <property type="project" value="InterPro"/>
</dbReference>
<proteinExistence type="predicted"/>
<dbReference type="Pfam" id="PF00107">
    <property type="entry name" value="ADH_zinc_N"/>
    <property type="match status" value="1"/>
</dbReference>
<dbReference type="SUPFAM" id="SSF51735">
    <property type="entry name" value="NAD(P)-binding Rossmann-fold domains"/>
    <property type="match status" value="1"/>
</dbReference>
<dbReference type="InterPro" id="IPR052711">
    <property type="entry name" value="Zinc_ADH-like"/>
</dbReference>
<dbReference type="InterPro" id="IPR013149">
    <property type="entry name" value="ADH-like_C"/>
</dbReference>
<dbReference type="InterPro" id="IPR036291">
    <property type="entry name" value="NAD(P)-bd_dom_sf"/>
</dbReference>
<dbReference type="Gene3D" id="3.40.50.720">
    <property type="entry name" value="NAD(P)-binding Rossmann-like Domain"/>
    <property type="match status" value="1"/>
</dbReference>
<dbReference type="SUPFAM" id="SSF50129">
    <property type="entry name" value="GroES-like"/>
    <property type="match status" value="1"/>
</dbReference>
<reference evidence="3" key="1">
    <citation type="journal article" date="2018" name="Nat. Microbiol.">
        <title>Leveraging single-cell genomics to expand the fungal tree of life.</title>
        <authorList>
            <person name="Ahrendt S.R."/>
            <person name="Quandt C.A."/>
            <person name="Ciobanu D."/>
            <person name="Clum A."/>
            <person name="Salamov A."/>
            <person name="Andreopoulos B."/>
            <person name="Cheng J.F."/>
            <person name="Woyke T."/>
            <person name="Pelin A."/>
            <person name="Henrissat B."/>
            <person name="Reynolds N.K."/>
            <person name="Benny G.L."/>
            <person name="Smith M.E."/>
            <person name="James T.Y."/>
            <person name="Grigoriev I.V."/>
        </authorList>
    </citation>
    <scope>NUCLEOTIDE SEQUENCE [LARGE SCALE GENOMIC DNA]</scope>
</reference>
<dbReference type="Proteomes" id="UP000269721">
    <property type="component" value="Unassembled WGS sequence"/>
</dbReference>